<keyword evidence="5" id="KW-0460">Magnesium</keyword>
<dbReference type="PROSITE" id="PS50878">
    <property type="entry name" value="RT_POL"/>
    <property type="match status" value="1"/>
</dbReference>
<dbReference type="InterPro" id="IPR043502">
    <property type="entry name" value="DNA/RNA_pol_sf"/>
</dbReference>
<dbReference type="GO" id="GO:0003964">
    <property type="term" value="F:RNA-directed DNA polymerase activity"/>
    <property type="evidence" value="ECO:0007669"/>
    <property type="project" value="UniProtKB-KW"/>
</dbReference>
<evidence type="ECO:0000256" key="2">
    <source>
        <dbReference type="ARBA" id="ARBA00022679"/>
    </source>
</evidence>
<keyword evidence="3 11" id="KW-0548">Nucleotidyltransferase</keyword>
<dbReference type="EMBL" id="CAXIXY010000003">
    <property type="protein sequence ID" value="CAL2080794.1"/>
    <property type="molecule type" value="Genomic_DNA"/>
</dbReference>
<dbReference type="InterPro" id="IPR000477">
    <property type="entry name" value="RT_dom"/>
</dbReference>
<proteinExistence type="inferred from homology"/>
<keyword evidence="12" id="KW-1185">Reference proteome</keyword>
<dbReference type="EC" id="2.7.7.49" evidence="1"/>
<keyword evidence="2 11" id="KW-0808">Transferase</keyword>
<dbReference type="InterPro" id="IPR051083">
    <property type="entry name" value="GrpII_Intron_Splice-Mob/Def"/>
</dbReference>
<organism evidence="11 12">
    <name type="scientific">Tenacibaculum platacis</name>
    <dbReference type="NCBI Taxonomy" id="3137852"/>
    <lineage>
        <taxon>Bacteria</taxon>
        <taxon>Pseudomonadati</taxon>
        <taxon>Bacteroidota</taxon>
        <taxon>Flavobacteriia</taxon>
        <taxon>Flavobacteriales</taxon>
        <taxon>Flavobacteriaceae</taxon>
        <taxon>Tenacibaculum</taxon>
    </lineage>
</organism>
<dbReference type="PANTHER" id="PTHR34047:SF7">
    <property type="entry name" value="RNA-DIRECTED DNA POLYMERASE"/>
    <property type="match status" value="1"/>
</dbReference>
<evidence type="ECO:0000256" key="9">
    <source>
        <dbReference type="ARBA" id="ARBA00048173"/>
    </source>
</evidence>
<evidence type="ECO:0000256" key="7">
    <source>
        <dbReference type="ARBA" id="ARBA00023118"/>
    </source>
</evidence>
<keyword evidence="7" id="KW-0051">Antiviral defense</keyword>
<reference evidence="11 12" key="1">
    <citation type="submission" date="2024-05" db="EMBL/GenBank/DDBJ databases">
        <authorList>
            <person name="Duchaud E."/>
        </authorList>
    </citation>
    <scope>NUCLEOTIDE SEQUENCE [LARGE SCALE GENOMIC DNA]</scope>
    <source>
        <strain evidence="11">Ena-SAMPLE-TAB-13-05-2024-13:56:06:370-140302</strain>
    </source>
</reference>
<comment type="catalytic activity">
    <reaction evidence="9">
        <text>DNA(n) + a 2'-deoxyribonucleoside 5'-triphosphate = DNA(n+1) + diphosphate</text>
        <dbReference type="Rhea" id="RHEA:22508"/>
        <dbReference type="Rhea" id="RHEA-COMP:17339"/>
        <dbReference type="Rhea" id="RHEA-COMP:17340"/>
        <dbReference type="ChEBI" id="CHEBI:33019"/>
        <dbReference type="ChEBI" id="CHEBI:61560"/>
        <dbReference type="ChEBI" id="CHEBI:173112"/>
        <dbReference type="EC" id="2.7.7.49"/>
    </reaction>
</comment>
<evidence type="ECO:0000256" key="8">
    <source>
        <dbReference type="ARBA" id="ARBA00034120"/>
    </source>
</evidence>
<evidence type="ECO:0000313" key="11">
    <source>
        <dbReference type="EMBL" id="CAL2080794.1"/>
    </source>
</evidence>
<dbReference type="PANTHER" id="PTHR34047">
    <property type="entry name" value="NUCLEAR INTRON MATURASE 1, MITOCHONDRIAL-RELATED"/>
    <property type="match status" value="1"/>
</dbReference>
<dbReference type="Pfam" id="PF00078">
    <property type="entry name" value="RVT_1"/>
    <property type="match status" value="1"/>
</dbReference>
<dbReference type="CDD" id="cd03487">
    <property type="entry name" value="RT_Bac_retron_II"/>
    <property type="match status" value="1"/>
</dbReference>
<evidence type="ECO:0000256" key="1">
    <source>
        <dbReference type="ARBA" id="ARBA00012493"/>
    </source>
</evidence>
<dbReference type="Proteomes" id="UP001497416">
    <property type="component" value="Unassembled WGS sequence"/>
</dbReference>
<name>A0ABM9NVM0_9FLAO</name>
<evidence type="ECO:0000256" key="4">
    <source>
        <dbReference type="ARBA" id="ARBA00022723"/>
    </source>
</evidence>
<sequence>MSNIQYEIIDNWKSYINENVRGKITQKAISTYVENLILRDTIVIIDFNHLAQLLGIENHVLGSIISDSKAFYYNFEIPKRNGSQRKISTPYPVLLKAQRWIYENILIKQPLHESSKGFVKETSIVDNAKPHLNQKYILKMDIKDFFPSIKINRVISVFRVLGYTKKISYYLASICCLNGVLPQGAPTSPCLSNIIAKRLDYRLNGLAKKFNLIYTRYADDFTFSGNKISLRTINYINSIASDEGFRINEIKTKLIGEKSQKIITGISISSGKLTIPKKTKREVRKNIHYILKNGLFEHQKHINSNDPIYVERLLGFLFFWLSVEPEKKFIKNSIEKLKLYSKMLDDENTLHNTVYK</sequence>
<comment type="similarity">
    <text evidence="8">Belongs to the bacterial reverse transcriptase family.</text>
</comment>
<feature type="domain" description="Reverse transcriptase" evidence="10">
    <location>
        <begin position="58"/>
        <end position="268"/>
    </location>
</feature>
<dbReference type="NCBIfam" id="NF038233">
    <property type="entry name" value="retron_St85_RT"/>
    <property type="match status" value="1"/>
</dbReference>
<comment type="caution">
    <text evidence="11">The sequence shown here is derived from an EMBL/GenBank/DDBJ whole genome shotgun (WGS) entry which is preliminary data.</text>
</comment>
<keyword evidence="4" id="KW-0479">Metal-binding</keyword>
<dbReference type="PRINTS" id="PR00866">
    <property type="entry name" value="RNADNAPOLMS"/>
</dbReference>
<accession>A0ABM9NVM0</accession>
<evidence type="ECO:0000256" key="3">
    <source>
        <dbReference type="ARBA" id="ARBA00022695"/>
    </source>
</evidence>
<dbReference type="RefSeq" id="WP_348710884.1">
    <property type="nucleotide sequence ID" value="NZ_CAXIXY010000003.1"/>
</dbReference>
<dbReference type="InterPro" id="IPR000123">
    <property type="entry name" value="Reverse_transcriptase_msDNA"/>
</dbReference>
<gene>
    <name evidence="11" type="ORF">T190607A01A_11088</name>
</gene>
<dbReference type="SUPFAM" id="SSF56672">
    <property type="entry name" value="DNA/RNA polymerases"/>
    <property type="match status" value="1"/>
</dbReference>
<keyword evidence="6 11" id="KW-0695">RNA-directed DNA polymerase</keyword>
<evidence type="ECO:0000256" key="6">
    <source>
        <dbReference type="ARBA" id="ARBA00022918"/>
    </source>
</evidence>
<protein>
    <recommendedName>
        <fullName evidence="1">RNA-directed DNA polymerase</fullName>
        <ecNumber evidence="1">2.7.7.49</ecNumber>
    </recommendedName>
</protein>
<evidence type="ECO:0000259" key="10">
    <source>
        <dbReference type="PROSITE" id="PS50878"/>
    </source>
</evidence>
<evidence type="ECO:0000256" key="5">
    <source>
        <dbReference type="ARBA" id="ARBA00022842"/>
    </source>
</evidence>
<evidence type="ECO:0000313" key="12">
    <source>
        <dbReference type="Proteomes" id="UP001497416"/>
    </source>
</evidence>